<evidence type="ECO:0000256" key="1">
    <source>
        <dbReference type="ARBA" id="ARBA00012552"/>
    </source>
</evidence>
<name>A0ABV0ZRN6_9TELE</name>
<evidence type="ECO:0000259" key="8">
    <source>
        <dbReference type="PROSITE" id="PS51195"/>
    </source>
</evidence>
<proteinExistence type="predicted"/>
<keyword evidence="3" id="KW-0378">Hydrolase</keyword>
<dbReference type="PANTHER" id="PTHR47960">
    <property type="entry name" value="DEAD-BOX ATP-DEPENDENT RNA HELICASE 50"/>
    <property type="match status" value="1"/>
</dbReference>
<evidence type="ECO:0000256" key="7">
    <source>
        <dbReference type="SAM" id="MobiDB-lite"/>
    </source>
</evidence>
<feature type="compositionally biased region" description="Polar residues" evidence="7">
    <location>
        <begin position="43"/>
        <end position="56"/>
    </location>
</feature>
<evidence type="ECO:0000256" key="6">
    <source>
        <dbReference type="PROSITE-ProRule" id="PRU00552"/>
    </source>
</evidence>
<dbReference type="Pfam" id="PF00270">
    <property type="entry name" value="DEAD"/>
    <property type="match status" value="1"/>
</dbReference>
<feature type="domain" description="DEAD-box RNA helicase Q" evidence="8">
    <location>
        <begin position="95"/>
        <end position="123"/>
    </location>
</feature>
<dbReference type="SUPFAM" id="SSF52540">
    <property type="entry name" value="P-loop containing nucleoside triphosphate hydrolases"/>
    <property type="match status" value="1"/>
</dbReference>
<reference evidence="9 10" key="1">
    <citation type="submission" date="2021-06" db="EMBL/GenBank/DDBJ databases">
        <authorList>
            <person name="Palmer J.M."/>
        </authorList>
    </citation>
    <scope>NUCLEOTIDE SEQUENCE [LARGE SCALE GENOMIC DNA]</scope>
    <source>
        <strain evidence="9 10">AS_MEX2019</strain>
        <tissue evidence="9">Muscle</tissue>
    </source>
</reference>
<evidence type="ECO:0000256" key="2">
    <source>
        <dbReference type="ARBA" id="ARBA00022741"/>
    </source>
</evidence>
<keyword evidence="5" id="KW-0067">ATP-binding</keyword>
<keyword evidence="10" id="KW-1185">Reference proteome</keyword>
<dbReference type="Gene3D" id="3.40.50.300">
    <property type="entry name" value="P-loop containing nucleotide triphosphate hydrolases"/>
    <property type="match status" value="1"/>
</dbReference>
<gene>
    <name evidence="9" type="primary">DDX6_1</name>
    <name evidence="9" type="ORF">AMECASPLE_031644</name>
</gene>
<comment type="caution">
    <text evidence="9">The sequence shown here is derived from an EMBL/GenBank/DDBJ whole genome shotgun (WGS) entry which is preliminary data.</text>
</comment>
<evidence type="ECO:0000256" key="4">
    <source>
        <dbReference type="ARBA" id="ARBA00022806"/>
    </source>
</evidence>
<dbReference type="PROSITE" id="PS51195">
    <property type="entry name" value="Q_MOTIF"/>
    <property type="match status" value="1"/>
</dbReference>
<dbReference type="EC" id="3.6.4.13" evidence="1"/>
<keyword evidence="4 9" id="KW-0347">Helicase</keyword>
<sequence length="180" mass="19396">MSATRTENPVILGLSNQNGQLRGSGKPAGAPGGGGGGPQQPQLNQMIKGTINGNSQPTPPTNAVIKPGDDWKKNLKLPPKDTRIKTSDVTATKGNEFEDYCLKRELLMGIFEMGWEKPSPIQEESIPIALSGRDILARAKNGTGKSGAYLIPLLERIDLKRDFLQEKQPGGRNCLCGGWF</sequence>
<protein>
    <recommendedName>
        <fullName evidence="1">RNA helicase</fullName>
        <ecNumber evidence="1">3.6.4.13</ecNumber>
    </recommendedName>
</protein>
<feature type="short sequence motif" description="Q motif" evidence="6">
    <location>
        <begin position="95"/>
        <end position="123"/>
    </location>
</feature>
<evidence type="ECO:0000313" key="9">
    <source>
        <dbReference type="EMBL" id="MEQ2308770.1"/>
    </source>
</evidence>
<dbReference type="GO" id="GO:0004386">
    <property type="term" value="F:helicase activity"/>
    <property type="evidence" value="ECO:0007669"/>
    <property type="project" value="UniProtKB-KW"/>
</dbReference>
<accession>A0ABV0ZRN6</accession>
<keyword evidence="2" id="KW-0547">Nucleotide-binding</keyword>
<evidence type="ECO:0000256" key="5">
    <source>
        <dbReference type="ARBA" id="ARBA00022840"/>
    </source>
</evidence>
<dbReference type="InterPro" id="IPR011545">
    <property type="entry name" value="DEAD/DEAH_box_helicase_dom"/>
</dbReference>
<dbReference type="Proteomes" id="UP001469553">
    <property type="component" value="Unassembled WGS sequence"/>
</dbReference>
<feature type="region of interest" description="Disordered" evidence="7">
    <location>
        <begin position="1"/>
        <end position="71"/>
    </location>
</feature>
<dbReference type="EMBL" id="JAHRIP010069801">
    <property type="protein sequence ID" value="MEQ2308770.1"/>
    <property type="molecule type" value="Genomic_DNA"/>
</dbReference>
<dbReference type="InterPro" id="IPR014014">
    <property type="entry name" value="RNA_helicase_DEAD_Q_motif"/>
</dbReference>
<evidence type="ECO:0000313" key="10">
    <source>
        <dbReference type="Proteomes" id="UP001469553"/>
    </source>
</evidence>
<organism evidence="9 10">
    <name type="scientific">Ameca splendens</name>
    <dbReference type="NCBI Taxonomy" id="208324"/>
    <lineage>
        <taxon>Eukaryota</taxon>
        <taxon>Metazoa</taxon>
        <taxon>Chordata</taxon>
        <taxon>Craniata</taxon>
        <taxon>Vertebrata</taxon>
        <taxon>Euteleostomi</taxon>
        <taxon>Actinopterygii</taxon>
        <taxon>Neopterygii</taxon>
        <taxon>Teleostei</taxon>
        <taxon>Neoteleostei</taxon>
        <taxon>Acanthomorphata</taxon>
        <taxon>Ovalentaria</taxon>
        <taxon>Atherinomorphae</taxon>
        <taxon>Cyprinodontiformes</taxon>
        <taxon>Goodeidae</taxon>
        <taxon>Ameca</taxon>
    </lineage>
</organism>
<dbReference type="InterPro" id="IPR027417">
    <property type="entry name" value="P-loop_NTPase"/>
</dbReference>
<evidence type="ECO:0000256" key="3">
    <source>
        <dbReference type="ARBA" id="ARBA00022801"/>
    </source>
</evidence>